<feature type="transmembrane region" description="Helical" evidence="1">
    <location>
        <begin position="28"/>
        <end position="53"/>
    </location>
</feature>
<dbReference type="AlphaFoldDB" id="A0A0R3SUK6"/>
<keyword evidence="1" id="KW-1133">Transmembrane helix</keyword>
<proteinExistence type="predicted"/>
<protein>
    <submittedName>
        <fullName evidence="4">Ovule protein</fullName>
    </submittedName>
</protein>
<gene>
    <name evidence="2" type="ORF">HDID_LOCUS9188</name>
</gene>
<accession>A0A0R3SUK6</accession>
<evidence type="ECO:0000313" key="4">
    <source>
        <dbReference type="WBParaSite" id="HDID_0000919001-mRNA-1"/>
    </source>
</evidence>
<evidence type="ECO:0000313" key="3">
    <source>
        <dbReference type="Proteomes" id="UP000274504"/>
    </source>
</evidence>
<evidence type="ECO:0000313" key="2">
    <source>
        <dbReference type="EMBL" id="VDL61506.1"/>
    </source>
</evidence>
<sequence>MAIQSSIFMLVSSSHQANKIMFNLSPLLLYNFGTLLQILIRFMNILICLRTFLISISDFYVDKLLMAPILAVTFVKPIHIKSNRKK</sequence>
<dbReference type="Proteomes" id="UP000274504">
    <property type="component" value="Unassembled WGS sequence"/>
</dbReference>
<dbReference type="EMBL" id="UYSG01011231">
    <property type="protein sequence ID" value="VDL61506.1"/>
    <property type="molecule type" value="Genomic_DNA"/>
</dbReference>
<reference evidence="4" key="1">
    <citation type="submission" date="2017-02" db="UniProtKB">
        <authorList>
            <consortium name="WormBaseParasite"/>
        </authorList>
    </citation>
    <scope>IDENTIFICATION</scope>
</reference>
<keyword evidence="1" id="KW-0812">Transmembrane</keyword>
<evidence type="ECO:0000256" key="1">
    <source>
        <dbReference type="SAM" id="Phobius"/>
    </source>
</evidence>
<keyword evidence="1" id="KW-0472">Membrane</keyword>
<name>A0A0R3SUK6_HYMDI</name>
<feature type="transmembrane region" description="Helical" evidence="1">
    <location>
        <begin position="59"/>
        <end position="78"/>
    </location>
</feature>
<organism evidence="4">
    <name type="scientific">Hymenolepis diminuta</name>
    <name type="common">Rat tapeworm</name>
    <dbReference type="NCBI Taxonomy" id="6216"/>
    <lineage>
        <taxon>Eukaryota</taxon>
        <taxon>Metazoa</taxon>
        <taxon>Spiralia</taxon>
        <taxon>Lophotrochozoa</taxon>
        <taxon>Platyhelminthes</taxon>
        <taxon>Cestoda</taxon>
        <taxon>Eucestoda</taxon>
        <taxon>Cyclophyllidea</taxon>
        <taxon>Hymenolepididae</taxon>
        <taxon>Hymenolepis</taxon>
    </lineage>
</organism>
<reference evidence="2 3" key="2">
    <citation type="submission" date="2018-11" db="EMBL/GenBank/DDBJ databases">
        <authorList>
            <consortium name="Pathogen Informatics"/>
        </authorList>
    </citation>
    <scope>NUCLEOTIDE SEQUENCE [LARGE SCALE GENOMIC DNA]</scope>
</reference>
<dbReference type="WBParaSite" id="HDID_0000919001-mRNA-1">
    <property type="protein sequence ID" value="HDID_0000919001-mRNA-1"/>
    <property type="gene ID" value="HDID_0000919001"/>
</dbReference>